<dbReference type="Gene3D" id="3.40.50.11970">
    <property type="match status" value="1"/>
</dbReference>
<evidence type="ECO:0000256" key="6">
    <source>
        <dbReference type="SAM" id="MobiDB-lite"/>
    </source>
</evidence>
<name>A0A0S4TGC8_CRYHO</name>
<accession>A0A0S4TGC8</accession>
<dbReference type="PROSITE" id="PS01186">
    <property type="entry name" value="EGF_2"/>
    <property type="match status" value="2"/>
</dbReference>
<dbReference type="SMART" id="SM00179">
    <property type="entry name" value="EGF_CA"/>
    <property type="match status" value="2"/>
</dbReference>
<dbReference type="PANTHER" id="PTHR37835">
    <property type="entry name" value="ALPHA-CLOSTRIPAIN"/>
    <property type="match status" value="1"/>
</dbReference>
<reference evidence="9" key="1">
    <citation type="submission" date="2015-08" db="EMBL/GenBank/DDBJ databases">
        <authorList>
            <person name="Babu N.S."/>
            <person name="Beckwith C.J."/>
            <person name="Beseler K.G."/>
            <person name="Brison A."/>
            <person name="Carone J.V."/>
            <person name="Caskin T.P."/>
            <person name="Diamond M."/>
            <person name="Durham M.E."/>
            <person name="Foxe J.M."/>
            <person name="Go M."/>
            <person name="Henderson B.A."/>
            <person name="Jones I.B."/>
            <person name="McGettigan J.A."/>
            <person name="Micheletti S.J."/>
            <person name="Nasrallah M.E."/>
            <person name="Ortiz D."/>
            <person name="Piller C.R."/>
            <person name="Privatt S.R."/>
            <person name="Schneider S.L."/>
            <person name="Sharp S."/>
            <person name="Smith T.C."/>
            <person name="Stanton J.D."/>
            <person name="Ullery H.E."/>
            <person name="Wilson R.J."/>
            <person name="Serrano M.G."/>
            <person name="Buck G."/>
            <person name="Lee V."/>
            <person name="Wang Y."/>
            <person name="Carvalho R."/>
            <person name="Voegtly L."/>
            <person name="Shi R."/>
            <person name="Duckworth R."/>
            <person name="Johnson A."/>
            <person name="Loviza R."/>
            <person name="Walstead R."/>
            <person name="Shah Z."/>
            <person name="Kiflezghi M."/>
            <person name="Wade K."/>
            <person name="Ball S.L."/>
            <person name="Bradley K.W."/>
            <person name="Asai D.J."/>
            <person name="Bowman C.A."/>
            <person name="Russell D.A."/>
            <person name="Pope W.H."/>
            <person name="Jacobs-Sera D."/>
            <person name="Hendrix R.W."/>
            <person name="Hatfull G.F."/>
        </authorList>
    </citation>
    <scope>NUCLEOTIDE SEQUENCE [LARGE SCALE GENOMIC DNA]</scope>
</reference>
<dbReference type="CDD" id="cd00054">
    <property type="entry name" value="EGF_CA"/>
    <property type="match status" value="1"/>
</dbReference>
<dbReference type="SUPFAM" id="SSF57196">
    <property type="entry name" value="EGF/Laminin"/>
    <property type="match status" value="2"/>
</dbReference>
<dbReference type="VEuPathDB" id="CryptoDB:CHUDEA6_670"/>
<keyword evidence="2" id="KW-0732">Signal</keyword>
<keyword evidence="3" id="KW-0677">Repeat</keyword>
<dbReference type="PROSITE" id="PS00010">
    <property type="entry name" value="ASX_HYDROXYL"/>
    <property type="match status" value="2"/>
</dbReference>
<evidence type="ECO:0000256" key="1">
    <source>
        <dbReference type="ARBA" id="ARBA00022536"/>
    </source>
</evidence>
<gene>
    <name evidence="9" type="ORF">CHUDEA6_670</name>
</gene>
<keyword evidence="4" id="KW-1015">Disulfide bond</keyword>
<keyword evidence="7" id="KW-0472">Membrane</keyword>
<proteinExistence type="predicted"/>
<evidence type="ECO:0000313" key="9">
    <source>
        <dbReference type="EMBL" id="CUV06494.1"/>
    </source>
</evidence>
<dbReference type="Proteomes" id="UP000199752">
    <property type="component" value="Chromosome 6"/>
</dbReference>
<keyword evidence="7" id="KW-1133">Transmembrane helix</keyword>
<dbReference type="VEuPathDB" id="CryptoDB:GY17_00000065"/>
<dbReference type="InterPro" id="IPR000742">
    <property type="entry name" value="EGF"/>
</dbReference>
<dbReference type="InterPro" id="IPR018097">
    <property type="entry name" value="EGF_Ca-bd_CS"/>
</dbReference>
<feature type="region of interest" description="Disordered" evidence="6">
    <location>
        <begin position="67"/>
        <end position="102"/>
    </location>
</feature>
<keyword evidence="1 5" id="KW-0245">EGF-like domain</keyword>
<dbReference type="InterPro" id="IPR024731">
    <property type="entry name" value="NELL2-like_EGF"/>
</dbReference>
<evidence type="ECO:0000256" key="5">
    <source>
        <dbReference type="PROSITE-ProRule" id="PRU00076"/>
    </source>
</evidence>
<feature type="transmembrane region" description="Helical" evidence="7">
    <location>
        <begin position="1529"/>
        <end position="1556"/>
    </location>
</feature>
<keyword evidence="7" id="KW-0812">Transmembrane</keyword>
<dbReference type="PROSITE" id="PS50026">
    <property type="entry name" value="EGF_3"/>
    <property type="match status" value="2"/>
</dbReference>
<dbReference type="InterPro" id="IPR000152">
    <property type="entry name" value="EGF-type_Asp/Asn_hydroxyl_site"/>
</dbReference>
<dbReference type="PANTHER" id="PTHR37835:SF1">
    <property type="entry name" value="ALPHA-CLOSTRIPAIN"/>
    <property type="match status" value="1"/>
</dbReference>
<dbReference type="Pfam" id="PF12947">
    <property type="entry name" value="EGF_3"/>
    <property type="match status" value="1"/>
</dbReference>
<dbReference type="GO" id="GO:0005509">
    <property type="term" value="F:calcium ion binding"/>
    <property type="evidence" value="ECO:0007669"/>
    <property type="project" value="InterPro"/>
</dbReference>
<evidence type="ECO:0000256" key="7">
    <source>
        <dbReference type="SAM" id="Phobius"/>
    </source>
</evidence>
<dbReference type="Gene3D" id="2.10.25.10">
    <property type="entry name" value="Laminin"/>
    <property type="match status" value="2"/>
</dbReference>
<dbReference type="CDD" id="cd00053">
    <property type="entry name" value="EGF"/>
    <property type="match status" value="1"/>
</dbReference>
<dbReference type="InterPro" id="IPR001881">
    <property type="entry name" value="EGF-like_Ca-bd_dom"/>
</dbReference>
<dbReference type="PROSITE" id="PS01187">
    <property type="entry name" value="EGF_CA"/>
    <property type="match status" value="1"/>
</dbReference>
<organism evidence="9">
    <name type="scientific">Cryptosporidium hominis</name>
    <dbReference type="NCBI Taxonomy" id="237895"/>
    <lineage>
        <taxon>Eukaryota</taxon>
        <taxon>Sar</taxon>
        <taxon>Alveolata</taxon>
        <taxon>Apicomplexa</taxon>
        <taxon>Conoidasida</taxon>
        <taxon>Coccidia</taxon>
        <taxon>Eucoccidiorida</taxon>
        <taxon>Eimeriorina</taxon>
        <taxon>Cryptosporidiidae</taxon>
        <taxon>Cryptosporidium</taxon>
    </lineage>
</organism>
<dbReference type="SMART" id="SM00181">
    <property type="entry name" value="EGF"/>
    <property type="match status" value="2"/>
</dbReference>
<evidence type="ECO:0000259" key="8">
    <source>
        <dbReference type="PROSITE" id="PS50026"/>
    </source>
</evidence>
<evidence type="ECO:0000256" key="3">
    <source>
        <dbReference type="ARBA" id="ARBA00022737"/>
    </source>
</evidence>
<feature type="domain" description="EGF-like" evidence="8">
    <location>
        <begin position="1309"/>
        <end position="1354"/>
    </location>
</feature>
<feature type="domain" description="EGF-like" evidence="8">
    <location>
        <begin position="1155"/>
        <end position="1195"/>
    </location>
</feature>
<feature type="compositionally biased region" description="Basic and acidic residues" evidence="6">
    <location>
        <begin position="71"/>
        <end position="97"/>
    </location>
</feature>
<comment type="caution">
    <text evidence="5">Lacks conserved residue(s) required for the propagation of feature annotation.</text>
</comment>
<dbReference type="InterPro" id="IPR005077">
    <property type="entry name" value="Peptidase_C11"/>
</dbReference>
<dbReference type="FunFam" id="2.10.25.10:FF:000038">
    <property type="entry name" value="Fibrillin 2"/>
    <property type="match status" value="2"/>
</dbReference>
<evidence type="ECO:0000256" key="2">
    <source>
        <dbReference type="ARBA" id="ARBA00022729"/>
    </source>
</evidence>
<sequence length="1608" mass="185805">MKREITFVFLVIIKFILHIQPISSFLYLSENYVNVDKYQNFQSSKVNSIITDIEEINYNDNYNADKTNNIRSEKKSHNNSKEEIVLSSIKKKEESPKNKNNQLESQYSKVCSTINKERIHEKRYWTHLIFIHADNNLESMSLVDLGEMTSPLQTQTADHLHLVVYIDRCKDFTNKDVSTPIISCPESGLTNPMIKQEKISQNFTGAYILYRWKLTQELRVQFRKKFVWIILEDLGEVDSNSPEILSNFISKSLDSFPSIYSALTLWNHGSAWSGFGDDHDNADGNGMFLGEMYRGIKEGIMNSKIGGKTGENFSFEFKFDILGFDACLMMQFDVLEVMNSLANYILASEDNEPGHGWNFRSLNPVTKKGSAEDEVQIFGSNKAQEYRIATPLEYASRIVYGYTLHSQSYPLTLSLINTEFYRIFRFNLYNLFTILYKCGGENISDLLKRTILNSKKIENCDISNLCSCYDMGDMLELLRSYLSQEFFLDNSIQELLALTLDSYYNMQIASVNIQECTDPDSELYGNCQGELFNNRDLNKKYALSNVYNKNSNILESRFTGISIYYPDPDQQVLCRNEAVAKSLAKKYTKQTNYKWVQIISDILINKPGQLCNLELKYKGNHHFEEINSNFNSDSSYSDSIIKMNKTLLNIIPGKENSTNQILLTSRMDNQVISSQTLITYPINQSINNMVPISLIFPTRIKSNGIITTTYEHIGYEIYQITKNNNDNNKEGKVIHSNLTLITDMEKNHFTGHFLYYNNKYEIENDKNGAIIAYLVFNKTINGSKLLISTSEGMTEKKKEDGGYLIPIIYYLKVDTRRNKYFDEIYQQICDLYSKFSGYLNGLSYPLIGINILPKYDEISIKSRKIQLITLVQKEMIFEWNNKIELRERKYQSSKSLDNIGNKRVLIGRYSITSNGYDELSILGVNMDFETKLKDYHLNEEFNQIYTGKECNTDWLEDGICDIFCINDNKDCDKVLDIGMSNKKIIDENKVQKKKMIPNFLESHSIHVECDNMDGRICWKNSKCLKSKMTINMNSSSYIMRNIFSDINNSQENGNNQQNQLINKVNNYCICDEGFQHQVIRLIDSKTGNIFFRHSCEDINECEEHNRQFKIEEKEQRQGDIYMGYNTNNAIYPTIERTREITSILNSPFSSIRRHIVTPSGLKRPCHPLALCINKEGSYNCVCKPGYYGDGKKSCIQENVCFDKSFQELVIGPETQIDFSRGIDEEHSEKSPFCPKGLQCIIQKTNIENNSKSYRNIIDEKRKSINDYQEKSLLSLVSNDLEDHKSYNHYCGCKKGYRISSLNQDLRCIDINECDEKNNGELINNCGEDSLCTNTIGSYICSCPIGWYGNGYICIPKGEKRDIALKVELSGFYERIMPMGYDNFINSFKQSIIQVLGINENGIEIVDMVLDHSLGIIRVITHFKSEMKINNSTNRILILKDEENTIEDLHLNLKKADEFITKLKNNTSDWYRKTYIGTSFGDMVNPNKIEMRKVKEREINVWQGSISKLMNRIVPDKIYIFINSSPFGRIIVTLILITTVIWSIIGLLGIILIFKVYKDNKKEKMNKLILKSEEYGLEMEDYNINSSNVNIVNTIQQEKKENKELSEKK</sequence>
<dbReference type="VEuPathDB" id="CryptoDB:ChTU502y2012_406g0075"/>
<dbReference type="EMBL" id="LN877952">
    <property type="protein sequence ID" value="CUV06494.1"/>
    <property type="molecule type" value="Genomic_DNA"/>
</dbReference>
<evidence type="ECO:0000256" key="4">
    <source>
        <dbReference type="ARBA" id="ARBA00023157"/>
    </source>
</evidence>
<dbReference type="InterPro" id="IPR049883">
    <property type="entry name" value="NOTCH1_EGF-like"/>
</dbReference>
<feature type="transmembrane region" description="Helical" evidence="7">
    <location>
        <begin position="7"/>
        <end position="28"/>
    </location>
</feature>
<dbReference type="Pfam" id="PF07645">
    <property type="entry name" value="EGF_CA"/>
    <property type="match status" value="1"/>
</dbReference>
<dbReference type="Pfam" id="PF03415">
    <property type="entry name" value="Peptidase_C11"/>
    <property type="match status" value="1"/>
</dbReference>
<protein>
    <recommendedName>
        <fullName evidence="8">EGF-like domain-containing protein</fullName>
    </recommendedName>
</protein>